<evidence type="ECO:0000313" key="2">
    <source>
        <dbReference type="EMBL" id="KOH47023.1"/>
    </source>
</evidence>
<accession>A0A0L8VF86</accession>
<keyword evidence="1" id="KW-1133">Transmembrane helix</keyword>
<protein>
    <submittedName>
        <fullName evidence="2">Uncharacterized protein</fullName>
    </submittedName>
</protein>
<dbReference type="Proteomes" id="UP000036958">
    <property type="component" value="Unassembled WGS sequence"/>
</dbReference>
<evidence type="ECO:0000256" key="1">
    <source>
        <dbReference type="SAM" id="Phobius"/>
    </source>
</evidence>
<reference evidence="3" key="1">
    <citation type="submission" date="2015-07" db="EMBL/GenBank/DDBJ databases">
        <title>Genome sequencing of Sunxiuqinia dokdonensis strain SK.</title>
        <authorList>
            <person name="Ahn S."/>
            <person name="Kim B.-C."/>
        </authorList>
    </citation>
    <scope>NUCLEOTIDE SEQUENCE [LARGE SCALE GENOMIC DNA]</scope>
    <source>
        <strain evidence="3">SK</strain>
    </source>
</reference>
<dbReference type="STRING" id="1409788.NC99_01530"/>
<evidence type="ECO:0000313" key="3">
    <source>
        <dbReference type="Proteomes" id="UP000036958"/>
    </source>
</evidence>
<gene>
    <name evidence="2" type="ORF">NC99_01530</name>
</gene>
<organism evidence="2 3">
    <name type="scientific">Sunxiuqinia dokdonensis</name>
    <dbReference type="NCBI Taxonomy" id="1409788"/>
    <lineage>
        <taxon>Bacteria</taxon>
        <taxon>Pseudomonadati</taxon>
        <taxon>Bacteroidota</taxon>
        <taxon>Bacteroidia</taxon>
        <taxon>Marinilabiliales</taxon>
        <taxon>Prolixibacteraceae</taxon>
        <taxon>Sunxiuqinia</taxon>
    </lineage>
</organism>
<dbReference type="AlphaFoldDB" id="A0A0L8VF86"/>
<feature type="transmembrane region" description="Helical" evidence="1">
    <location>
        <begin position="12"/>
        <end position="35"/>
    </location>
</feature>
<name>A0A0L8VF86_9BACT</name>
<keyword evidence="1" id="KW-0812">Transmembrane</keyword>
<proteinExistence type="predicted"/>
<keyword evidence="3" id="KW-1185">Reference proteome</keyword>
<dbReference type="EMBL" id="LGIA01000008">
    <property type="protein sequence ID" value="KOH47023.1"/>
    <property type="molecule type" value="Genomic_DNA"/>
</dbReference>
<keyword evidence="1" id="KW-0472">Membrane</keyword>
<comment type="caution">
    <text evidence="2">The sequence shown here is derived from an EMBL/GenBank/DDBJ whole genome shotgun (WGS) entry which is preliminary data.</text>
</comment>
<sequence length="38" mass="4139">MLSLIGKKEARVFGPGLSITIINPLIVIRVLLSLFRCG</sequence>